<proteinExistence type="predicted"/>
<dbReference type="InterPro" id="IPR011009">
    <property type="entry name" value="Kinase-like_dom_sf"/>
</dbReference>
<comment type="caution">
    <text evidence="3">The sequence shown here is derived from an EMBL/GenBank/DDBJ whole genome shotgun (WGS) entry which is preliminary data.</text>
</comment>
<reference evidence="3 4" key="1">
    <citation type="submission" date="2021-08" db="EMBL/GenBank/DDBJ databases">
        <title>Draft Genome Sequence of Phanerochaete sordida strain YK-624.</title>
        <authorList>
            <person name="Mori T."/>
            <person name="Dohra H."/>
            <person name="Suzuki T."/>
            <person name="Kawagishi H."/>
            <person name="Hirai H."/>
        </authorList>
    </citation>
    <scope>NUCLEOTIDE SEQUENCE [LARGE SCALE GENOMIC DNA]</scope>
    <source>
        <strain evidence="3 4">YK-624</strain>
    </source>
</reference>
<feature type="compositionally biased region" description="Acidic residues" evidence="1">
    <location>
        <begin position="163"/>
        <end position="181"/>
    </location>
</feature>
<dbReference type="Gene3D" id="1.10.510.10">
    <property type="entry name" value="Transferase(Phosphotransferase) domain 1"/>
    <property type="match status" value="1"/>
</dbReference>
<evidence type="ECO:0000313" key="3">
    <source>
        <dbReference type="EMBL" id="GJE93366.1"/>
    </source>
</evidence>
<name>A0A9P3GEC7_9APHY</name>
<dbReference type="InterPro" id="IPR040976">
    <property type="entry name" value="Pkinase_fungal"/>
</dbReference>
<feature type="domain" description="Fungal-type protein kinase" evidence="2">
    <location>
        <begin position="458"/>
        <end position="585"/>
    </location>
</feature>
<dbReference type="PANTHER" id="PTHR38248">
    <property type="entry name" value="FUNK1 6"/>
    <property type="match status" value="1"/>
</dbReference>
<feature type="region of interest" description="Disordered" evidence="1">
    <location>
        <begin position="140"/>
        <end position="184"/>
    </location>
</feature>
<dbReference type="SUPFAM" id="SSF56112">
    <property type="entry name" value="Protein kinase-like (PK-like)"/>
    <property type="match status" value="1"/>
</dbReference>
<dbReference type="Proteomes" id="UP000703269">
    <property type="component" value="Unassembled WGS sequence"/>
</dbReference>
<gene>
    <name evidence="3" type="ORF">PsYK624_095250</name>
</gene>
<evidence type="ECO:0000256" key="1">
    <source>
        <dbReference type="SAM" id="MobiDB-lite"/>
    </source>
</evidence>
<feature type="domain" description="Fungal-type protein kinase" evidence="2">
    <location>
        <begin position="236"/>
        <end position="444"/>
    </location>
</feature>
<dbReference type="AlphaFoldDB" id="A0A9P3GEC7"/>
<sequence>MASPSVRTSGNDACLASKEDSPLKLSTWGAMTLAQVDSHFVELALDVFKSHIGGEDLSPEQLQDLPKFTFLKRLKDEHEKYNPLCDVFNAVEQLAETANRWKNIAHIREDPHTDHRPDIGSYCDDLEEARVAYRDEVRPLKRKRGKRKRKPKKRAKVTKAKDPEDDDSSGSDEDGSDDEYQDPSNALVYDPYRARTAWGWLISFLELKDDEALSGFHFQPAFDENGNLLLLRDGEKPEAARAQFVKYFTEAMLRQHRTHYYAFYIAGTWVRVFRWDRIGCLVSPAINLTRDPGAFYNILYRLARSNSWGFDETAVLASPEDVQKLKNYNNPNEYFKEYRNMILDFSAFYPLYTISCPAVSMNGSDTRGKMMRYLIGRHISGHYSPVGRCTRGYIALDLENCELVFFKDQWRCLGRMRTELDTYKRLHKFGVRYIATPVAGGDIDHHRTLTQDYLTHIPEEERHSQRVHTRLVTKEVGLILDTYKDSPELLILLTNALVGHWDAWKYAGVLHRDISVGNIMIDAATGKGFLNDWDLAKWKEDMENLVPASEPAGISGTMPFKSALSLRYPRKPPEVADDIESFVHVGVFMGMRFHWHSWSPENRKVPETREARDKFNNANSGLAAAANSYFFQDEPVGKGFVVGGKTKLANIQRKALPIDFLTHNGRKPLLEVFLTQSLDLLSQRYEQIDFDDYKIYEVKPHEKALPDEGDKPKPKPTPRELDTSVFFAHKRGMATMKPRGELPKVRRDTQDSTSKFDHSALYDLLVNLFVDEDGAKRDMSDYFEDKAFDQFVHQGIITYCRRKNDSGMRNAPDAPNAREMWSHEGAGWLAAGRKNPTSPAKGDSPFSKASKPPTPQGGAVPAAAGDDAGVRDAEVGARAEPPPRRRTRSTAKANAEKSALEAIAEEPEDAPQPKGRAPAARKSRAAAPPKPKAAPKRRATRKGSPPPKDDPPNAKAAAKASKSRKAEAARRPPSPRKAAPAAKAKVTGKSAAAPKAAAVRAGRAGKLSSLKPEMTEAAPTRRSSRLAAQKGGKQ</sequence>
<protein>
    <recommendedName>
        <fullName evidence="2">Fungal-type protein kinase domain-containing protein</fullName>
    </recommendedName>
</protein>
<feature type="region of interest" description="Disordered" evidence="1">
    <location>
        <begin position="701"/>
        <end position="720"/>
    </location>
</feature>
<organism evidence="3 4">
    <name type="scientific">Phanerochaete sordida</name>
    <dbReference type="NCBI Taxonomy" id="48140"/>
    <lineage>
        <taxon>Eukaryota</taxon>
        <taxon>Fungi</taxon>
        <taxon>Dikarya</taxon>
        <taxon>Basidiomycota</taxon>
        <taxon>Agaricomycotina</taxon>
        <taxon>Agaricomycetes</taxon>
        <taxon>Polyporales</taxon>
        <taxon>Phanerochaetaceae</taxon>
        <taxon>Phanerochaete</taxon>
    </lineage>
</organism>
<evidence type="ECO:0000313" key="4">
    <source>
        <dbReference type="Proteomes" id="UP000703269"/>
    </source>
</evidence>
<dbReference type="PANTHER" id="PTHR38248:SF2">
    <property type="entry name" value="FUNK1 11"/>
    <property type="match status" value="1"/>
</dbReference>
<feature type="compositionally biased region" description="Low complexity" evidence="1">
    <location>
        <begin position="857"/>
        <end position="867"/>
    </location>
</feature>
<evidence type="ECO:0000259" key="2">
    <source>
        <dbReference type="Pfam" id="PF17667"/>
    </source>
</evidence>
<feature type="compositionally biased region" description="Basic and acidic residues" evidence="1">
    <location>
        <begin position="868"/>
        <end position="883"/>
    </location>
</feature>
<keyword evidence="4" id="KW-1185">Reference proteome</keyword>
<feature type="compositionally biased region" description="Basic residues" evidence="1">
    <location>
        <begin position="140"/>
        <end position="158"/>
    </location>
</feature>
<dbReference type="Pfam" id="PF17667">
    <property type="entry name" value="Pkinase_fungal"/>
    <property type="match status" value="2"/>
</dbReference>
<accession>A0A9P3GEC7</accession>
<feature type="region of interest" description="Disordered" evidence="1">
    <location>
        <begin position="829"/>
        <end position="1034"/>
    </location>
</feature>
<feature type="compositionally biased region" description="Low complexity" evidence="1">
    <location>
        <begin position="976"/>
        <end position="1006"/>
    </location>
</feature>
<dbReference type="EMBL" id="BPQB01000032">
    <property type="protein sequence ID" value="GJE93366.1"/>
    <property type="molecule type" value="Genomic_DNA"/>
</dbReference>
<dbReference type="OrthoDB" id="5592585at2759"/>